<sequence length="149" mass="15371">MDDATTDPVVVVGAGYAGVMAANRLGDVRLLMTGGSSSCGPEALFGPISVATVRNLHADAVFMSASTVAGGVIYHPAAEAAELKREMPAASSLKVLYADHTKFTRTALHKVCDVTDFDVVIVDAETSSEITNPIAEAGVRVVHAGSGKR</sequence>
<dbReference type="AlphaFoldDB" id="A0A1Q2CW63"/>
<dbReference type="InterPro" id="IPR014036">
    <property type="entry name" value="DeoR-like_C"/>
</dbReference>
<reference evidence="2 3" key="1">
    <citation type="journal article" date="2008" name="Int. J. Syst. Evol. Microbiol.">
        <title>Tessaracoccus flavescens sp. nov., isolated from marine sediment.</title>
        <authorList>
            <person name="Lee D.W."/>
            <person name="Lee S.D."/>
        </authorList>
    </citation>
    <scope>NUCLEOTIDE SEQUENCE [LARGE SCALE GENOMIC DNA]</scope>
    <source>
        <strain evidence="2 3">SST-39T</strain>
    </source>
</reference>
<dbReference type="STRING" id="399497.BW733_05390"/>
<gene>
    <name evidence="2" type="ORF">BW733_05390</name>
</gene>
<dbReference type="OrthoDB" id="7688673at2"/>
<evidence type="ECO:0000313" key="3">
    <source>
        <dbReference type="Proteomes" id="UP000188235"/>
    </source>
</evidence>
<protein>
    <recommendedName>
        <fullName evidence="1">DeoR-like transcriptional repressor C-terminal sensor domain-containing protein</fullName>
    </recommendedName>
</protein>
<dbReference type="SUPFAM" id="SSF100950">
    <property type="entry name" value="NagB/RpiA/CoA transferase-like"/>
    <property type="match status" value="1"/>
</dbReference>
<dbReference type="PANTHER" id="PTHR30363:SF44">
    <property type="entry name" value="AGA OPERON TRANSCRIPTIONAL REPRESSOR-RELATED"/>
    <property type="match status" value="1"/>
</dbReference>
<accession>A0A1Q2CW63</accession>
<proteinExistence type="predicted"/>
<keyword evidence="3" id="KW-1185">Reference proteome</keyword>
<dbReference type="Proteomes" id="UP000188235">
    <property type="component" value="Chromosome"/>
</dbReference>
<dbReference type="RefSeq" id="WP_077348594.1">
    <property type="nucleotide sequence ID" value="NZ_CP019607.1"/>
</dbReference>
<dbReference type="EMBL" id="CP019607">
    <property type="protein sequence ID" value="AQP50347.1"/>
    <property type="molecule type" value="Genomic_DNA"/>
</dbReference>
<dbReference type="Pfam" id="PF00455">
    <property type="entry name" value="DeoRC"/>
    <property type="match status" value="1"/>
</dbReference>
<feature type="domain" description="DeoR-like transcriptional repressor C-terminal sensor" evidence="1">
    <location>
        <begin position="8"/>
        <end position="123"/>
    </location>
</feature>
<dbReference type="PANTHER" id="PTHR30363">
    <property type="entry name" value="HTH-TYPE TRANSCRIPTIONAL REGULATOR SRLR-RELATED"/>
    <property type="match status" value="1"/>
</dbReference>
<dbReference type="SMART" id="SM01134">
    <property type="entry name" value="DeoRC"/>
    <property type="match status" value="1"/>
</dbReference>
<dbReference type="InterPro" id="IPR037171">
    <property type="entry name" value="NagB/RpiA_transferase-like"/>
</dbReference>
<evidence type="ECO:0000259" key="1">
    <source>
        <dbReference type="Pfam" id="PF00455"/>
    </source>
</evidence>
<organism evidence="2 3">
    <name type="scientific">Tessaracoccus flavescens</name>
    <dbReference type="NCBI Taxonomy" id="399497"/>
    <lineage>
        <taxon>Bacteria</taxon>
        <taxon>Bacillati</taxon>
        <taxon>Actinomycetota</taxon>
        <taxon>Actinomycetes</taxon>
        <taxon>Propionibacteriales</taxon>
        <taxon>Propionibacteriaceae</taxon>
        <taxon>Tessaracoccus</taxon>
    </lineage>
</organism>
<dbReference type="InterPro" id="IPR050313">
    <property type="entry name" value="Carb_Metab_HTH_regulators"/>
</dbReference>
<name>A0A1Q2CW63_9ACTN</name>
<evidence type="ECO:0000313" key="2">
    <source>
        <dbReference type="EMBL" id="AQP50347.1"/>
    </source>
</evidence>
<dbReference type="KEGG" id="tfa:BW733_05390"/>